<dbReference type="GO" id="GO:0016020">
    <property type="term" value="C:membrane"/>
    <property type="evidence" value="ECO:0007669"/>
    <property type="project" value="UniProtKB-SubCell"/>
</dbReference>
<organism evidence="9">
    <name type="scientific">Albugo laibachii Nc14</name>
    <dbReference type="NCBI Taxonomy" id="890382"/>
    <lineage>
        <taxon>Eukaryota</taxon>
        <taxon>Sar</taxon>
        <taxon>Stramenopiles</taxon>
        <taxon>Oomycota</taxon>
        <taxon>Peronosporomycetes</taxon>
        <taxon>Albuginales</taxon>
        <taxon>Albuginaceae</taxon>
        <taxon>Albugo</taxon>
    </lineage>
</organism>
<feature type="transmembrane region" description="Helical" evidence="6">
    <location>
        <begin position="542"/>
        <end position="572"/>
    </location>
</feature>
<dbReference type="EMBL" id="FR824093">
    <property type="protein sequence ID" value="CCA18297.1"/>
    <property type="molecule type" value="Genomic_DNA"/>
</dbReference>
<evidence type="ECO:0000259" key="7">
    <source>
        <dbReference type="PROSITE" id="PS50042"/>
    </source>
</evidence>
<dbReference type="InterPro" id="IPR052706">
    <property type="entry name" value="Membrane-Transporter-like"/>
</dbReference>
<feature type="transmembrane region" description="Helical" evidence="6">
    <location>
        <begin position="348"/>
        <end position="369"/>
    </location>
</feature>
<feature type="transmembrane region" description="Helical" evidence="6">
    <location>
        <begin position="483"/>
        <end position="505"/>
    </location>
</feature>
<proteinExistence type="predicted"/>
<reference evidence="9" key="1">
    <citation type="journal article" date="2011" name="PLoS Biol.">
        <title>Gene gain and loss during evolution of obligate parasitism in the white rust pathogen of Arabidopsis thaliana.</title>
        <authorList>
            <person name="Kemen E."/>
            <person name="Gardiner A."/>
            <person name="Schultz-Larsen T."/>
            <person name="Kemen A.C."/>
            <person name="Balmuth A.L."/>
            <person name="Robert-Seilaniantz A."/>
            <person name="Bailey K."/>
            <person name="Holub E."/>
            <person name="Studholme D.J."/>
            <person name="Maclean D."/>
            <person name="Jones J.D."/>
        </authorList>
    </citation>
    <scope>NUCLEOTIDE SEQUENCE</scope>
</reference>
<dbReference type="PROSITE" id="PS50042">
    <property type="entry name" value="CNMP_BINDING_3"/>
    <property type="match status" value="1"/>
</dbReference>
<evidence type="ECO:0000259" key="8">
    <source>
        <dbReference type="PROSITE" id="PS50801"/>
    </source>
</evidence>
<dbReference type="InterPro" id="IPR011547">
    <property type="entry name" value="SLC26A/SulP_dom"/>
</dbReference>
<evidence type="ECO:0000313" key="9">
    <source>
        <dbReference type="EMBL" id="CCA18297.1"/>
    </source>
</evidence>
<dbReference type="InterPro" id="IPR000595">
    <property type="entry name" value="cNMP-bd_dom"/>
</dbReference>
<evidence type="ECO:0000256" key="1">
    <source>
        <dbReference type="ARBA" id="ARBA00004141"/>
    </source>
</evidence>
<name>F0WAX5_9STRA</name>
<feature type="region of interest" description="Disordered" evidence="5">
    <location>
        <begin position="834"/>
        <end position="859"/>
    </location>
</feature>
<dbReference type="SUPFAM" id="SSF51206">
    <property type="entry name" value="cAMP-binding domain-like"/>
    <property type="match status" value="1"/>
</dbReference>
<dbReference type="AlphaFoldDB" id="F0WAX5"/>
<protein>
    <submittedName>
        <fullName evidence="9">Sulfate Permease (SulP) Family putative</fullName>
    </submittedName>
</protein>
<dbReference type="InterPro" id="IPR018490">
    <property type="entry name" value="cNMP-bd_dom_sf"/>
</dbReference>
<dbReference type="EMBL" id="FR824095">
    <property type="protein sequence ID" value="CCA18429.1"/>
    <property type="molecule type" value="Genomic_DNA"/>
</dbReference>
<evidence type="ECO:0000256" key="3">
    <source>
        <dbReference type="ARBA" id="ARBA00022989"/>
    </source>
</evidence>
<accession>F0WAX5</accession>
<gene>
    <name evidence="9" type="primary">AlNc14C48G3836</name>
    <name evidence="10" type="synonym">AlNc14C50G3953</name>
    <name evidence="9" type="ORF">ALNC14_044400</name>
    <name evidence="10" type="ORF">ALNC14_045720</name>
</gene>
<dbReference type="PANTHER" id="PTHR43310:SF2">
    <property type="entry name" value="SLC26A_SULP TRANSPORTER DOMAIN-CONTAINING PROTEIN"/>
    <property type="match status" value="1"/>
</dbReference>
<keyword evidence="2 6" id="KW-0812">Transmembrane</keyword>
<feature type="transmembrane region" description="Helical" evidence="6">
    <location>
        <begin position="153"/>
        <end position="174"/>
    </location>
</feature>
<dbReference type="HOGENOM" id="CLU_003182_4_1_1"/>
<dbReference type="Pfam" id="PF00027">
    <property type="entry name" value="cNMP_binding"/>
    <property type="match status" value="1"/>
</dbReference>
<dbReference type="InterPro" id="IPR014710">
    <property type="entry name" value="RmlC-like_jellyroll"/>
</dbReference>
<dbReference type="Gene3D" id="3.30.750.24">
    <property type="entry name" value="STAS domain"/>
    <property type="match status" value="1"/>
</dbReference>
<dbReference type="InterPro" id="IPR002645">
    <property type="entry name" value="STAS_dom"/>
</dbReference>
<dbReference type="PROSITE" id="PS50801">
    <property type="entry name" value="STAS"/>
    <property type="match status" value="1"/>
</dbReference>
<sequence>MDSVGATARTPRLRRSMLRAGIPAMTEACTPSARGSRFSGSGHGYGATGSGRLLRPSRLDTLDFMFPVLHVDSVAPTGSKSSDHLHGPHLIKKTPRHSYDFMKKSTLAHDSSVTIATHEKETSTLLPGTEEIDVQDEHSSIVSWKDQIVRTTLYGVMNTVILVPLMISFAQIIFRDSAFRPFMSELIKLVMTSAAIHQFCFTLKSSLSFAVGQVQDAGLIFLSAMATSIVHGLQNSSESGNVDPRKLLATTLITLAASTALLGVALIITGKLKLASFVQYLPMPVVGGYLAFIGFYCLEAGLSMMSGKVINGILDWPRLLDFESLVLIAPGLVSGIAIFLVLSRYEHVMILPISMASILVIFYLSLAFMGTSLEQARLNGWVSPLPATSASIFEIYQMFDYHHLDTSQTLTQVPTWIAMYFVVAFSSSLDVAAIEMALGTPLDYNHELQTVGWSNLISGVAGGFTGSYIFSQTIFTLRANLQSRLVGTLVCGLELILVLCPFSIIAYVPKVFFGALQTLIAADLMVEYMWHARHKMLLQEYTVVWLTFMMTCIYNLEFGIIAGIIVAGFNFIHSYITVSSVRRVMKRSHVERDLRERALLQKSHLAIVTLELDGFLFFGSSVKIMEEVRHHVLVNASEPTFPPAMCSPAFRTNGSFLTTVFQYEPPLPTIMNASTFDITDDLRTLDDHEEYNTCSQPKKYDQLAMRPVRTRFFILDFERVRGVDATAIRSCIKATKQLLAQHGILLLFASLQHEVEQLLRAHDILDDEYEIAMGSTQRVSTLAFDTLDKALEWCEDELLAEQGVLPLSELASIDNDGRCAIQLLDTLLPKVTPKNSVKMEPSKSTSDSSETDEEDEGQVGKDFIQEIDLSAVLTQDIAAYYIESRHQVAGELVYQVGAPVDGIYFIGLGKVDVFLPSKLHESMGPGFRGKRRIQRVCQGGILGVAEMMLHKRYQFTAESKADTLLLFLSKVKFEEMKIRHPTIASRFQQAMMQTLARTVLEANIADN</sequence>
<dbReference type="CDD" id="cd07042">
    <property type="entry name" value="STAS_SulP_like_sulfate_transporter"/>
    <property type="match status" value="1"/>
</dbReference>
<keyword evidence="4 6" id="KW-0472">Membrane</keyword>
<evidence type="ECO:0000313" key="10">
    <source>
        <dbReference type="EMBL" id="CCA18429.1"/>
    </source>
</evidence>
<evidence type="ECO:0000256" key="4">
    <source>
        <dbReference type="ARBA" id="ARBA00023136"/>
    </source>
</evidence>
<dbReference type="InterPro" id="IPR036513">
    <property type="entry name" value="STAS_dom_sf"/>
</dbReference>
<dbReference type="Pfam" id="PF00916">
    <property type="entry name" value="Sulfate_transp"/>
    <property type="match status" value="1"/>
</dbReference>
<keyword evidence="3 6" id="KW-1133">Transmembrane helix</keyword>
<feature type="domain" description="STAS" evidence="8">
    <location>
        <begin position="607"/>
        <end position="794"/>
    </location>
</feature>
<feature type="transmembrane region" description="Helical" evidence="6">
    <location>
        <begin position="247"/>
        <end position="268"/>
    </location>
</feature>
<evidence type="ECO:0000256" key="6">
    <source>
        <dbReference type="SAM" id="Phobius"/>
    </source>
</evidence>
<reference evidence="9" key="2">
    <citation type="submission" date="2011-02" db="EMBL/GenBank/DDBJ databases">
        <authorList>
            <person name="MacLean D."/>
        </authorList>
    </citation>
    <scope>NUCLEOTIDE SEQUENCE</scope>
</reference>
<feature type="domain" description="Cyclic nucleotide-binding" evidence="7">
    <location>
        <begin position="889"/>
        <end position="994"/>
    </location>
</feature>
<comment type="subcellular location">
    <subcellularLocation>
        <location evidence="1">Membrane</location>
        <topology evidence="1">Multi-pass membrane protein</topology>
    </subcellularLocation>
</comment>
<feature type="transmembrane region" description="Helical" evidence="6">
    <location>
        <begin position="417"/>
        <end position="438"/>
    </location>
</feature>
<evidence type="ECO:0000256" key="2">
    <source>
        <dbReference type="ARBA" id="ARBA00022692"/>
    </source>
</evidence>
<feature type="region of interest" description="Disordered" evidence="5">
    <location>
        <begin position="28"/>
        <end position="52"/>
    </location>
</feature>
<dbReference type="PANTHER" id="PTHR43310">
    <property type="entry name" value="SULFATE TRANSPORTER YBAR-RELATED"/>
    <property type="match status" value="1"/>
</dbReference>
<dbReference type="Gene3D" id="2.60.120.10">
    <property type="entry name" value="Jelly Rolls"/>
    <property type="match status" value="1"/>
</dbReference>
<dbReference type="CDD" id="cd00038">
    <property type="entry name" value="CAP_ED"/>
    <property type="match status" value="1"/>
</dbReference>
<feature type="transmembrane region" description="Helical" evidence="6">
    <location>
        <begin position="280"/>
        <end position="298"/>
    </location>
</feature>
<dbReference type="Pfam" id="PF01740">
    <property type="entry name" value="STAS"/>
    <property type="match status" value="1"/>
</dbReference>
<feature type="transmembrane region" description="Helical" evidence="6">
    <location>
        <begin position="319"/>
        <end position="342"/>
    </location>
</feature>
<evidence type="ECO:0000256" key="5">
    <source>
        <dbReference type="SAM" id="MobiDB-lite"/>
    </source>
</evidence>
<feature type="transmembrane region" description="Helical" evidence="6">
    <location>
        <begin position="450"/>
        <end position="471"/>
    </location>
</feature>
<dbReference type="SUPFAM" id="SSF52091">
    <property type="entry name" value="SpoIIaa-like"/>
    <property type="match status" value="1"/>
</dbReference>